<dbReference type="PANTHER" id="PTHR30146:SF145">
    <property type="entry name" value="RIBOSE OPERON REPRESSOR"/>
    <property type="match status" value="1"/>
</dbReference>
<keyword evidence="3" id="KW-0804">Transcription</keyword>
<dbReference type="PROSITE" id="PS50932">
    <property type="entry name" value="HTH_LACI_2"/>
    <property type="match status" value="1"/>
</dbReference>
<reference evidence="6" key="1">
    <citation type="journal article" date="2019" name="Int. J. Syst. Evol. Microbiol.">
        <title>The Global Catalogue of Microorganisms (GCM) 10K type strain sequencing project: providing services to taxonomists for standard genome sequencing and annotation.</title>
        <authorList>
            <consortium name="The Broad Institute Genomics Platform"/>
            <consortium name="The Broad Institute Genome Sequencing Center for Infectious Disease"/>
            <person name="Wu L."/>
            <person name="Ma J."/>
        </authorList>
    </citation>
    <scope>NUCLEOTIDE SEQUENCE [LARGE SCALE GENOMIC DNA]</scope>
    <source>
        <strain evidence="6">CGMCC 1.10363</strain>
    </source>
</reference>
<dbReference type="CDD" id="cd01392">
    <property type="entry name" value="HTH_LacI"/>
    <property type="match status" value="1"/>
</dbReference>
<dbReference type="Gene3D" id="1.10.260.40">
    <property type="entry name" value="lambda repressor-like DNA-binding domains"/>
    <property type="match status" value="1"/>
</dbReference>
<keyword evidence="1" id="KW-0805">Transcription regulation</keyword>
<dbReference type="GO" id="GO:0003677">
    <property type="term" value="F:DNA binding"/>
    <property type="evidence" value="ECO:0007669"/>
    <property type="project" value="UniProtKB-KW"/>
</dbReference>
<evidence type="ECO:0000256" key="1">
    <source>
        <dbReference type="ARBA" id="ARBA00023015"/>
    </source>
</evidence>
<evidence type="ECO:0000313" key="6">
    <source>
        <dbReference type="Proteomes" id="UP001595900"/>
    </source>
</evidence>
<dbReference type="InterPro" id="IPR001761">
    <property type="entry name" value="Peripla_BP/Lac1_sug-bd_dom"/>
</dbReference>
<dbReference type="SUPFAM" id="SSF47413">
    <property type="entry name" value="lambda repressor-like DNA-binding domains"/>
    <property type="match status" value="1"/>
</dbReference>
<dbReference type="SMART" id="SM00354">
    <property type="entry name" value="HTH_LACI"/>
    <property type="match status" value="1"/>
</dbReference>
<dbReference type="Gene3D" id="3.40.50.2300">
    <property type="match status" value="2"/>
</dbReference>
<dbReference type="InterPro" id="IPR010982">
    <property type="entry name" value="Lambda_DNA-bd_dom_sf"/>
</dbReference>
<feature type="domain" description="HTH lacI-type" evidence="4">
    <location>
        <begin position="12"/>
        <end position="65"/>
    </location>
</feature>
<keyword evidence="2 5" id="KW-0238">DNA-binding</keyword>
<dbReference type="Proteomes" id="UP001595900">
    <property type="component" value="Unassembled WGS sequence"/>
</dbReference>
<dbReference type="Pfam" id="PF00532">
    <property type="entry name" value="Peripla_BP_1"/>
    <property type="match status" value="1"/>
</dbReference>
<dbReference type="PANTHER" id="PTHR30146">
    <property type="entry name" value="LACI-RELATED TRANSCRIPTIONAL REPRESSOR"/>
    <property type="match status" value="1"/>
</dbReference>
<evidence type="ECO:0000259" key="4">
    <source>
        <dbReference type="PROSITE" id="PS50932"/>
    </source>
</evidence>
<dbReference type="Pfam" id="PF00356">
    <property type="entry name" value="LacI"/>
    <property type="match status" value="1"/>
</dbReference>
<evidence type="ECO:0000313" key="5">
    <source>
        <dbReference type="EMBL" id="MFC4244935.1"/>
    </source>
</evidence>
<name>A0ABV8Q9B7_9MICO</name>
<evidence type="ECO:0000256" key="3">
    <source>
        <dbReference type="ARBA" id="ARBA00023163"/>
    </source>
</evidence>
<sequence length="348" mass="36383">MTPSPADGRRAVTIYQVAALAGVSASTVSRVFNGVKVSPELVPLVKAAADELDFRPNRAARALRTQTSDVIGLIVADIENPFFTALARGVEDEAQASGFSVMLGNSDEEATKERAYLDVALSQHLAGVIISPARSQSDVRLLLEQRQPVVAVDRSLDDSDVDSVVVDNEGGARAAAELLLADGYQRIGCIIGPDTTQTAHDRGAGWLAALSAAGMKLDPADYLVHGSAKLDGGKAAFEQLMALEEPPDAIFVGHNLMAIGVLEALAEMGRTPADFGISVFGDLPFVGLVPHGIHLITLPARELGTAAARVLLDRINGDTQPPRRIVIGAPWHPTVIGDAIGAVTPGSA</sequence>
<proteinExistence type="predicted"/>
<dbReference type="InterPro" id="IPR028082">
    <property type="entry name" value="Peripla_BP_I"/>
</dbReference>
<evidence type="ECO:0000256" key="2">
    <source>
        <dbReference type="ARBA" id="ARBA00023125"/>
    </source>
</evidence>
<dbReference type="InterPro" id="IPR000843">
    <property type="entry name" value="HTH_LacI"/>
</dbReference>
<keyword evidence="6" id="KW-1185">Reference proteome</keyword>
<dbReference type="SUPFAM" id="SSF53822">
    <property type="entry name" value="Periplasmic binding protein-like I"/>
    <property type="match status" value="1"/>
</dbReference>
<organism evidence="5 6">
    <name type="scientific">Gryllotalpicola reticulitermitis</name>
    <dbReference type="NCBI Taxonomy" id="1184153"/>
    <lineage>
        <taxon>Bacteria</taxon>
        <taxon>Bacillati</taxon>
        <taxon>Actinomycetota</taxon>
        <taxon>Actinomycetes</taxon>
        <taxon>Micrococcales</taxon>
        <taxon>Microbacteriaceae</taxon>
        <taxon>Gryllotalpicola</taxon>
    </lineage>
</organism>
<protein>
    <submittedName>
        <fullName evidence="5">LacI family DNA-binding transcriptional regulator</fullName>
    </submittedName>
</protein>
<dbReference type="EMBL" id="JBHSCN010000006">
    <property type="protein sequence ID" value="MFC4244935.1"/>
    <property type="molecule type" value="Genomic_DNA"/>
</dbReference>
<dbReference type="RefSeq" id="WP_390231302.1">
    <property type="nucleotide sequence ID" value="NZ_JBHSCN010000006.1"/>
</dbReference>
<comment type="caution">
    <text evidence="5">The sequence shown here is derived from an EMBL/GenBank/DDBJ whole genome shotgun (WGS) entry which is preliminary data.</text>
</comment>
<gene>
    <name evidence="5" type="ORF">ACFOYW_16290</name>
</gene>
<accession>A0ABV8Q9B7</accession>